<protein>
    <submittedName>
        <fullName evidence="1">DUF4221 domain-containing protein</fullName>
    </submittedName>
</protein>
<evidence type="ECO:0000313" key="2">
    <source>
        <dbReference type="Proteomes" id="UP000476411"/>
    </source>
</evidence>
<dbReference type="Pfam" id="PF13970">
    <property type="entry name" value="DUF4221"/>
    <property type="match status" value="1"/>
</dbReference>
<gene>
    <name evidence="1" type="ORF">GWR21_29310</name>
</gene>
<sequence length="392" mass="45509">MFNFVSRPFCAVLCMALCACNQPNDKRAQNNDRNNIGTWKLVKDGDLKIPVDSISPNTTYVNVDYFKHLDSNYIAVTDQRNNNLNIYNLDSKRLSKRIHFETEGRNGIGHFYIADFKSFDSILVRGDDHHTLYLMDSSGKRLTSYELKLPGFDQSRELWFSVNNKPIILNDQIFGVMNLKVKSDKYVFTDLPVYHYSLKEAKVQLVKQIRFPADYMNPKDNWAPYHWEPSVCRYRNGIAYSFPIGDSVYAYNPNDEKVTAHYVPGVAGYQPAPSIKEPSMEELNNGAKNAYLNYLLRYDPYQNVFYRFVFRPVEKDEKYMDYFSAMLDKPITVQILDADDFSVKGETDLKAKIHYFRDFFIGQDGLYISNNHSANPENSEGFISYSKFKIVK</sequence>
<organism evidence="1 2">
    <name type="scientific">Chitinophaga agri</name>
    <dbReference type="NCBI Taxonomy" id="2703787"/>
    <lineage>
        <taxon>Bacteria</taxon>
        <taxon>Pseudomonadati</taxon>
        <taxon>Bacteroidota</taxon>
        <taxon>Chitinophagia</taxon>
        <taxon>Chitinophagales</taxon>
        <taxon>Chitinophagaceae</taxon>
        <taxon>Chitinophaga</taxon>
    </lineage>
</organism>
<dbReference type="AlphaFoldDB" id="A0A6B9ZQQ8"/>
<keyword evidence="2" id="KW-1185">Reference proteome</keyword>
<dbReference type="RefSeq" id="WP_162335249.1">
    <property type="nucleotide sequence ID" value="NZ_CP048113.1"/>
</dbReference>
<dbReference type="PROSITE" id="PS51257">
    <property type="entry name" value="PROKAR_LIPOPROTEIN"/>
    <property type="match status" value="1"/>
</dbReference>
<dbReference type="Proteomes" id="UP000476411">
    <property type="component" value="Chromosome"/>
</dbReference>
<dbReference type="InterPro" id="IPR025316">
    <property type="entry name" value="DUF4221"/>
</dbReference>
<accession>A0A6B9ZQQ8</accession>
<dbReference type="EMBL" id="CP048113">
    <property type="protein sequence ID" value="QHS63533.1"/>
    <property type="molecule type" value="Genomic_DNA"/>
</dbReference>
<proteinExistence type="predicted"/>
<dbReference type="KEGG" id="chih:GWR21_29310"/>
<dbReference type="SUPFAM" id="SSF82171">
    <property type="entry name" value="DPP6 N-terminal domain-like"/>
    <property type="match status" value="1"/>
</dbReference>
<reference evidence="1 2" key="1">
    <citation type="submission" date="2020-01" db="EMBL/GenBank/DDBJ databases">
        <title>Complete genome sequence of Chitinophaga sp. H33E-04 isolated from quinoa roots.</title>
        <authorList>
            <person name="Weon H.-Y."/>
            <person name="Lee S.A."/>
        </authorList>
    </citation>
    <scope>NUCLEOTIDE SEQUENCE [LARGE SCALE GENOMIC DNA]</scope>
    <source>
        <strain evidence="1 2">H33E-04</strain>
    </source>
</reference>
<evidence type="ECO:0000313" key="1">
    <source>
        <dbReference type="EMBL" id="QHS63533.1"/>
    </source>
</evidence>
<name>A0A6B9ZQQ8_9BACT</name>